<dbReference type="InterPro" id="IPR036236">
    <property type="entry name" value="Znf_C2H2_sf"/>
</dbReference>
<evidence type="ECO:0000256" key="8">
    <source>
        <dbReference type="ARBA" id="ARBA00022664"/>
    </source>
</evidence>
<reference evidence="24 25" key="1">
    <citation type="journal article" date="2007" name="Nature">
        <title>Genome of the marsupial Monodelphis domestica reveals innovation in non-coding sequences.</title>
        <authorList>
            <person name="Mikkelsen T.S."/>
            <person name="Wakefield M.J."/>
            <person name="Aken B."/>
            <person name="Amemiya C.T."/>
            <person name="Chang J.L."/>
            <person name="Duke S."/>
            <person name="Garber M."/>
            <person name="Gentles A.J."/>
            <person name="Goodstadt L."/>
            <person name="Heger A."/>
            <person name="Jurka J."/>
            <person name="Kamal M."/>
            <person name="Mauceli E."/>
            <person name="Searle S.M."/>
            <person name="Sharpe T."/>
            <person name="Baker M.L."/>
            <person name="Batzer M.A."/>
            <person name="Benos P.V."/>
            <person name="Belov K."/>
            <person name="Clamp M."/>
            <person name="Cook A."/>
            <person name="Cuff J."/>
            <person name="Das R."/>
            <person name="Davidow L."/>
            <person name="Deakin J.E."/>
            <person name="Fazzari M.J."/>
            <person name="Glass J.L."/>
            <person name="Grabherr M."/>
            <person name="Greally J.M."/>
            <person name="Gu W."/>
            <person name="Hore T.A."/>
            <person name="Huttley G.A."/>
            <person name="Kleber M."/>
            <person name="Jirtle R.L."/>
            <person name="Koina E."/>
            <person name="Lee J.T."/>
            <person name="Mahony S."/>
            <person name="Marra M.A."/>
            <person name="Miller R.D."/>
            <person name="Nicholls R.D."/>
            <person name="Oda M."/>
            <person name="Papenfuss A.T."/>
            <person name="Parra Z.E."/>
            <person name="Pollock D.D."/>
            <person name="Ray D.A."/>
            <person name="Schein J.E."/>
            <person name="Speed T.P."/>
            <person name="Thompson K."/>
            <person name="VandeBerg J.L."/>
            <person name="Wade C.M."/>
            <person name="Walker J.A."/>
            <person name="Waters P.D."/>
            <person name="Webber C."/>
            <person name="Weidman J.R."/>
            <person name="Xie X."/>
            <person name="Zody M.C."/>
            <person name="Baldwin J."/>
            <person name="Abdouelleil A."/>
            <person name="Abdulkadir J."/>
            <person name="Abebe A."/>
            <person name="Abera B."/>
            <person name="Abreu J."/>
            <person name="Acer S.C."/>
            <person name="Aftuck L."/>
            <person name="Alexander A."/>
            <person name="An P."/>
            <person name="Anderson E."/>
            <person name="Anderson S."/>
            <person name="Arachi H."/>
            <person name="Azer M."/>
            <person name="Bachantsang P."/>
            <person name="Barry A."/>
            <person name="Bayul T."/>
            <person name="Berlin A."/>
            <person name="Bessette D."/>
            <person name="Bloom T."/>
            <person name="Bloom T."/>
            <person name="Boguslavskiy L."/>
            <person name="Bonnet C."/>
            <person name="Boukhgalter B."/>
            <person name="Bourzgui I."/>
            <person name="Brown A."/>
            <person name="Cahill P."/>
            <person name="Channer S."/>
            <person name="Cheshatsang Y."/>
            <person name="Chuda L."/>
            <person name="Citroen M."/>
            <person name="Collymore A."/>
            <person name="Cooke P."/>
            <person name="Costello M."/>
            <person name="D'Aco K."/>
            <person name="Daza R."/>
            <person name="De Haan G."/>
            <person name="DeGray S."/>
            <person name="DeMaso C."/>
            <person name="Dhargay N."/>
            <person name="Dooley K."/>
            <person name="Dooley E."/>
            <person name="Doricent M."/>
            <person name="Dorje P."/>
            <person name="Dorjee K."/>
            <person name="Dupes A."/>
            <person name="Elong R."/>
            <person name="Falk J."/>
            <person name="Farina A."/>
            <person name="Faro S."/>
            <person name="Ferguson D."/>
            <person name="Fisher S."/>
            <person name="Foley C.D."/>
            <person name="Franke A."/>
            <person name="Friedrich D."/>
            <person name="Gadbois L."/>
            <person name="Gearin G."/>
            <person name="Gearin C.R."/>
            <person name="Giannoukos G."/>
            <person name="Goode T."/>
            <person name="Graham J."/>
            <person name="Grandbois E."/>
            <person name="Grewal S."/>
            <person name="Gyaltsen K."/>
            <person name="Hafez N."/>
            <person name="Hagos B."/>
            <person name="Hall J."/>
            <person name="Henson C."/>
            <person name="Hollinger A."/>
            <person name="Honan T."/>
            <person name="Huard M.D."/>
            <person name="Hughes L."/>
            <person name="Hurhula B."/>
            <person name="Husby M.E."/>
            <person name="Kamat A."/>
            <person name="Kanga B."/>
            <person name="Kashin S."/>
            <person name="Khazanovich D."/>
            <person name="Kisner P."/>
            <person name="Lance K."/>
            <person name="Lara M."/>
            <person name="Lee W."/>
            <person name="Lennon N."/>
            <person name="Letendre F."/>
            <person name="LeVine R."/>
            <person name="Lipovsky A."/>
            <person name="Liu X."/>
            <person name="Liu J."/>
            <person name="Liu S."/>
            <person name="Lokyitsang T."/>
            <person name="Lokyitsang Y."/>
            <person name="Lubonja R."/>
            <person name="Lui A."/>
            <person name="MacDonald P."/>
            <person name="Magnisalis V."/>
            <person name="Maru K."/>
            <person name="Matthews C."/>
            <person name="McCusker W."/>
            <person name="McDonough S."/>
            <person name="Mehta T."/>
            <person name="Meldrim J."/>
            <person name="Meneus L."/>
            <person name="Mihai O."/>
            <person name="Mihalev A."/>
            <person name="Mihova T."/>
            <person name="Mittelman R."/>
            <person name="Mlenga V."/>
            <person name="Montmayeur A."/>
            <person name="Mulrain L."/>
            <person name="Navidi A."/>
            <person name="Naylor J."/>
            <person name="Negash T."/>
            <person name="Nguyen T."/>
            <person name="Nguyen N."/>
            <person name="Nicol R."/>
            <person name="Norbu C."/>
            <person name="Norbu N."/>
            <person name="Novod N."/>
            <person name="O'Neill B."/>
            <person name="Osman S."/>
            <person name="Markiewicz E."/>
            <person name="Oyono O.L."/>
            <person name="Patti C."/>
            <person name="Phunkhang P."/>
            <person name="Pierre F."/>
            <person name="Priest M."/>
            <person name="Raghuraman S."/>
            <person name="Rege F."/>
            <person name="Reyes R."/>
            <person name="Rise C."/>
            <person name="Rogov P."/>
            <person name="Ross K."/>
            <person name="Ryan E."/>
            <person name="Settipalli S."/>
            <person name="Shea T."/>
            <person name="Sherpa N."/>
            <person name="Shi L."/>
            <person name="Shih D."/>
            <person name="Sparrow T."/>
            <person name="Spaulding J."/>
            <person name="Stalker J."/>
            <person name="Stange-Thomann N."/>
            <person name="Stavropoulos S."/>
            <person name="Stone C."/>
            <person name="Strader C."/>
            <person name="Tesfaye S."/>
            <person name="Thomson T."/>
            <person name="Thoulutsang Y."/>
            <person name="Thoulutsang D."/>
            <person name="Topham K."/>
            <person name="Topping I."/>
            <person name="Tsamla T."/>
            <person name="Vassiliev H."/>
            <person name="Vo A."/>
            <person name="Wangchuk T."/>
            <person name="Wangdi T."/>
            <person name="Weiand M."/>
            <person name="Wilkinson J."/>
            <person name="Wilson A."/>
            <person name="Yadav S."/>
            <person name="Young G."/>
            <person name="Yu Q."/>
            <person name="Zembek L."/>
            <person name="Zhong D."/>
            <person name="Zimmer A."/>
            <person name="Zwirko Z."/>
            <person name="Jaffe D.B."/>
            <person name="Alvarez P."/>
            <person name="Brockman W."/>
            <person name="Butler J."/>
            <person name="Chin C."/>
            <person name="Gnerre S."/>
            <person name="MacCallum I."/>
            <person name="Graves J.A."/>
            <person name="Ponting C.P."/>
            <person name="Breen M."/>
            <person name="Samollow P.B."/>
            <person name="Lander E.S."/>
            <person name="Lindblad-Toh K."/>
        </authorList>
    </citation>
    <scope>NUCLEOTIDE SEQUENCE [LARGE SCALE GENOMIC DNA]</scope>
</reference>
<evidence type="ECO:0000256" key="1">
    <source>
        <dbReference type="ARBA" id="ARBA00004286"/>
    </source>
</evidence>
<evidence type="ECO:0000313" key="25">
    <source>
        <dbReference type="Proteomes" id="UP000002280"/>
    </source>
</evidence>
<comment type="subunit">
    <text evidence="21">Component of the XAB2 complex, a multimeric protein complex composed of XAB2, PRPF19, AQR, ZNF830, ISY1, and PPIE; this complex binds preferentially to RNA. Interacts with XAB2. Identified in a pentameric intron-binding (IB) complex composed of AQR, XAB2, ISY1, ZNF830 and PPIE that is incorporated into the spliceosome as a preassembled complex. The IB complex does not contain PRPF19.</text>
</comment>
<feature type="region of interest" description="Disordered" evidence="22">
    <location>
        <begin position="93"/>
        <end position="228"/>
    </location>
</feature>
<feature type="compositionally biased region" description="Basic and acidic residues" evidence="22">
    <location>
        <begin position="155"/>
        <end position="165"/>
    </location>
</feature>
<evidence type="ECO:0000256" key="7">
    <source>
        <dbReference type="ARBA" id="ARBA00022618"/>
    </source>
</evidence>
<dbReference type="PANTHER" id="PTHR13278">
    <property type="entry name" value="ZINC FINGER PROTEIN 830"/>
    <property type="match status" value="1"/>
</dbReference>
<dbReference type="FunCoup" id="F7BK78">
    <property type="interactions" value="3254"/>
</dbReference>
<dbReference type="STRING" id="13616.ENSMODP00000023900"/>
<dbReference type="Pfam" id="PF23406">
    <property type="entry name" value="ZNF380_CC"/>
    <property type="match status" value="1"/>
</dbReference>
<dbReference type="GO" id="GO:0005634">
    <property type="term" value="C:nucleus"/>
    <property type="evidence" value="ECO:0000318"/>
    <property type="project" value="GO_Central"/>
</dbReference>
<accession>F7BK78</accession>
<keyword evidence="18" id="KW-0131">Cell cycle</keyword>
<evidence type="ECO:0000256" key="20">
    <source>
        <dbReference type="ARBA" id="ARBA00059548"/>
    </source>
</evidence>
<keyword evidence="12" id="KW-0498">Mitosis</keyword>
<dbReference type="AlphaFoldDB" id="F7BK78"/>
<feature type="compositionally biased region" description="Basic and acidic residues" evidence="22">
    <location>
        <begin position="95"/>
        <end position="104"/>
    </location>
</feature>
<evidence type="ECO:0000256" key="5">
    <source>
        <dbReference type="ARBA" id="ARBA00022473"/>
    </source>
</evidence>
<dbReference type="GO" id="GO:0033314">
    <property type="term" value="P:mitotic DNA replication checkpoint signaling"/>
    <property type="evidence" value="ECO:0000318"/>
    <property type="project" value="GO_Central"/>
</dbReference>
<dbReference type="GO" id="GO:0005681">
    <property type="term" value="C:spliceosomal complex"/>
    <property type="evidence" value="ECO:0007669"/>
    <property type="project" value="UniProtKB-KW"/>
</dbReference>
<dbReference type="Bgee" id="ENSMODG00000019150">
    <property type="expression patterns" value="Expressed in blood and 18 other cell types or tissues"/>
</dbReference>
<keyword evidence="13" id="KW-0862">Zinc</keyword>
<feature type="compositionally biased region" description="Acidic residues" evidence="22">
    <location>
        <begin position="176"/>
        <end position="186"/>
    </location>
</feature>
<dbReference type="GO" id="GO:0016607">
    <property type="term" value="C:nuclear speck"/>
    <property type="evidence" value="ECO:0007669"/>
    <property type="project" value="UniProtKB-SubCell"/>
</dbReference>
<dbReference type="GO" id="GO:0006397">
    <property type="term" value="P:mRNA processing"/>
    <property type="evidence" value="ECO:0007669"/>
    <property type="project" value="UniProtKB-KW"/>
</dbReference>
<dbReference type="PANTHER" id="PTHR13278:SF0">
    <property type="entry name" value="ZINC FINGER PROTEIN 830"/>
    <property type="match status" value="1"/>
</dbReference>
<evidence type="ECO:0000313" key="24">
    <source>
        <dbReference type="Ensembl" id="ENSMODP00000023900.3"/>
    </source>
</evidence>
<comment type="function">
    <text evidence="20">May play a role in pre-mRNA splicing as component of the spliceosome. Acts as an important regulator of the cell cycle that participates in the maintenance of genome integrity. During cell cycle progression in embryonic fibroblast, prevents replication fork collapse, double-strand break formation and cell cycle checkpoint activation. Controls mitotic cell cycle progression and cell survival in rapidly proliferating intestinal epithelium and embryonic stem cells. During the embryo preimplantation, controls different aspects of M phase. During early oocyte growth, plays a role in oocyte survival by preventing chromosomal breaks formation, activation of TP63 and reduction of transcription.</text>
</comment>
<keyword evidence="11" id="KW-0863">Zinc-finger</keyword>
<evidence type="ECO:0000256" key="2">
    <source>
        <dbReference type="ARBA" id="ARBA00004324"/>
    </source>
</evidence>
<evidence type="ECO:0000256" key="11">
    <source>
        <dbReference type="ARBA" id="ARBA00022771"/>
    </source>
</evidence>
<evidence type="ECO:0000256" key="16">
    <source>
        <dbReference type="ARBA" id="ARBA00023187"/>
    </source>
</evidence>
<keyword evidence="25" id="KW-1185">Reference proteome</keyword>
<dbReference type="HOGENOM" id="CLU_058140_1_0_1"/>
<gene>
    <name evidence="24" type="primary">ZNF830</name>
</gene>
<evidence type="ECO:0000259" key="23">
    <source>
        <dbReference type="Pfam" id="PF23406"/>
    </source>
</evidence>
<dbReference type="GO" id="GO:0003676">
    <property type="term" value="F:nucleic acid binding"/>
    <property type="evidence" value="ECO:0007669"/>
    <property type="project" value="InterPro"/>
</dbReference>
<evidence type="ECO:0000256" key="19">
    <source>
        <dbReference type="ARBA" id="ARBA00030672"/>
    </source>
</evidence>
<evidence type="ECO:0000256" key="6">
    <source>
        <dbReference type="ARBA" id="ARBA00022553"/>
    </source>
</evidence>
<feature type="compositionally biased region" description="Pro residues" evidence="22">
    <location>
        <begin position="105"/>
        <end position="116"/>
    </location>
</feature>
<dbReference type="FunFam" id="3.30.160.60:FF:001398">
    <property type="entry name" value="zinc finger protein 830"/>
    <property type="match status" value="1"/>
</dbReference>
<name>F7BK78_MONDO</name>
<evidence type="ECO:0000256" key="15">
    <source>
        <dbReference type="ARBA" id="ARBA00023054"/>
    </source>
</evidence>
<evidence type="ECO:0000256" key="12">
    <source>
        <dbReference type="ARBA" id="ARBA00022776"/>
    </source>
</evidence>
<dbReference type="GO" id="GO:0044773">
    <property type="term" value="P:mitotic DNA damage checkpoint signaling"/>
    <property type="evidence" value="ECO:0000318"/>
    <property type="project" value="GO_Central"/>
</dbReference>
<proteinExistence type="predicted"/>
<dbReference type="Ensembl" id="ENSMODT00000024324.3">
    <property type="protein sequence ID" value="ENSMODP00000023900.3"/>
    <property type="gene ID" value="ENSMODG00000019150.3"/>
</dbReference>
<dbReference type="Proteomes" id="UP000002280">
    <property type="component" value="Chromosome 2"/>
</dbReference>
<evidence type="ECO:0000256" key="10">
    <source>
        <dbReference type="ARBA" id="ARBA00022728"/>
    </source>
</evidence>
<evidence type="ECO:0000256" key="9">
    <source>
        <dbReference type="ARBA" id="ARBA00022723"/>
    </source>
</evidence>
<dbReference type="GeneTree" id="ENSGT00390000012151"/>
<dbReference type="GO" id="GO:0005694">
    <property type="term" value="C:chromosome"/>
    <property type="evidence" value="ECO:0007669"/>
    <property type="project" value="UniProtKB-SubCell"/>
</dbReference>
<dbReference type="GO" id="GO:0001546">
    <property type="term" value="P:preantral ovarian follicle growth"/>
    <property type="evidence" value="ECO:0007669"/>
    <property type="project" value="Ensembl"/>
</dbReference>
<keyword evidence="7" id="KW-0132">Cell division</keyword>
<evidence type="ECO:0000256" key="4">
    <source>
        <dbReference type="ARBA" id="ARBA00022454"/>
    </source>
</evidence>
<dbReference type="GO" id="GO:0001832">
    <property type="term" value="P:blastocyst growth"/>
    <property type="evidence" value="ECO:0007669"/>
    <property type="project" value="Ensembl"/>
</dbReference>
<keyword evidence="14" id="KW-0007">Acetylation</keyword>
<keyword evidence="17" id="KW-0539">Nucleus</keyword>
<dbReference type="InterPro" id="IPR059039">
    <property type="entry name" value="ZNF380_CC"/>
</dbReference>
<evidence type="ECO:0000256" key="14">
    <source>
        <dbReference type="ARBA" id="ARBA00022990"/>
    </source>
</evidence>
<organism evidence="24 25">
    <name type="scientific">Monodelphis domestica</name>
    <name type="common">Gray short-tailed opossum</name>
    <dbReference type="NCBI Taxonomy" id="13616"/>
    <lineage>
        <taxon>Eukaryota</taxon>
        <taxon>Metazoa</taxon>
        <taxon>Chordata</taxon>
        <taxon>Craniata</taxon>
        <taxon>Vertebrata</taxon>
        <taxon>Euteleostomi</taxon>
        <taxon>Mammalia</taxon>
        <taxon>Metatheria</taxon>
        <taxon>Didelphimorphia</taxon>
        <taxon>Didelphidae</taxon>
        <taxon>Monodelphis</taxon>
    </lineage>
</organism>
<evidence type="ECO:0000256" key="21">
    <source>
        <dbReference type="ARBA" id="ARBA00066156"/>
    </source>
</evidence>
<protein>
    <recommendedName>
        <fullName evidence="3">Zinc finger protein 830</fullName>
    </recommendedName>
    <alternativeName>
        <fullName evidence="19">Coiled-coil domain-containing protein 16</fullName>
    </alternativeName>
</protein>
<dbReference type="eggNOG" id="KOG3032">
    <property type="taxonomic scope" value="Eukaryota"/>
</dbReference>
<evidence type="ECO:0000256" key="22">
    <source>
        <dbReference type="SAM" id="MobiDB-lite"/>
    </source>
</evidence>
<keyword evidence="10" id="KW-0747">Spliceosome</keyword>
<reference evidence="24" key="3">
    <citation type="submission" date="2025-09" db="UniProtKB">
        <authorList>
            <consortium name="Ensembl"/>
        </authorList>
    </citation>
    <scope>IDENTIFICATION</scope>
</reference>
<dbReference type="GO" id="GO:0051301">
    <property type="term" value="P:cell division"/>
    <property type="evidence" value="ECO:0007669"/>
    <property type="project" value="UniProtKB-KW"/>
</dbReference>
<dbReference type="GO" id="GO:0008270">
    <property type="term" value="F:zinc ion binding"/>
    <property type="evidence" value="ECO:0007669"/>
    <property type="project" value="UniProtKB-KW"/>
</dbReference>
<dbReference type="GO" id="GO:0051276">
    <property type="term" value="P:chromosome organization"/>
    <property type="evidence" value="ECO:0007669"/>
    <property type="project" value="Ensembl"/>
</dbReference>
<evidence type="ECO:0000256" key="18">
    <source>
        <dbReference type="ARBA" id="ARBA00023306"/>
    </source>
</evidence>
<reference evidence="24" key="2">
    <citation type="submission" date="2025-08" db="UniProtKB">
        <authorList>
            <consortium name="Ensembl"/>
        </authorList>
    </citation>
    <scope>IDENTIFICATION</scope>
</reference>
<dbReference type="GO" id="GO:0008380">
    <property type="term" value="P:RNA splicing"/>
    <property type="evidence" value="ECO:0007669"/>
    <property type="project" value="UniProtKB-KW"/>
</dbReference>
<dbReference type="GO" id="GO:0060729">
    <property type="term" value="P:intestinal epithelial structure maintenance"/>
    <property type="evidence" value="ECO:0007669"/>
    <property type="project" value="Ensembl"/>
</dbReference>
<feature type="domain" description="ZNF380 coiled-coil" evidence="23">
    <location>
        <begin position="253"/>
        <end position="333"/>
    </location>
</feature>
<feature type="compositionally biased region" description="Low complexity" evidence="22">
    <location>
        <begin position="138"/>
        <end position="149"/>
    </location>
</feature>
<comment type="subcellular location">
    <subcellularLocation>
        <location evidence="1">Chromosome</location>
    </subcellularLocation>
    <subcellularLocation>
        <location evidence="2">Nucleus speckle</location>
    </subcellularLocation>
</comment>
<feature type="region of interest" description="Disordered" evidence="22">
    <location>
        <begin position="1"/>
        <end position="34"/>
    </location>
</feature>
<sequence length="380" mass="42052">MLWKRSREAEARQSPPILTAKMASSASAGKRTVKQDELRRLMKSEKQRLSASRKKVESPFAKYNRLGQLSCSLCGVAVKSELLWPTHVLGKQHKEKVAQLKGPKEPAPGPVHPPPAKRTGPEPSEDPDAKKARGGGPQASAPAAPGLPADFFDSGGKEAPKEAPRKASGLSLLPDYGDDDEEEEEEEKKGEASEPQPPALPPSSQEAAASGLPADFFDQKTPTAPVVFHSGSIQKAEVQEKVVERRENTAEALPEGFFDDPEIDAKVRKVDAPKDQMDKEWDEFQKAMRQVNTISEAIVAEEDEEGRLDRQIGEIDEQIECYRRVEVLRDRQDVLKSKLKEVLTLRELQKKEDENNLGSDDEGELQDLLSQDWRVKGALL</sequence>
<keyword evidence="5" id="KW-0217">Developmental protein</keyword>
<keyword evidence="4" id="KW-0158">Chromosome</keyword>
<dbReference type="GO" id="GO:0033260">
    <property type="term" value="P:nuclear DNA replication"/>
    <property type="evidence" value="ECO:0000318"/>
    <property type="project" value="GO_Central"/>
</dbReference>
<keyword evidence="15" id="KW-0175">Coiled coil</keyword>
<feature type="compositionally biased region" description="Basic and acidic residues" evidence="22">
    <location>
        <begin position="1"/>
        <end position="11"/>
    </location>
</feature>
<evidence type="ECO:0000256" key="3">
    <source>
        <dbReference type="ARBA" id="ARBA00017358"/>
    </source>
</evidence>
<evidence type="ECO:0000256" key="13">
    <source>
        <dbReference type="ARBA" id="ARBA00022833"/>
    </source>
</evidence>
<keyword evidence="9" id="KW-0479">Metal-binding</keyword>
<dbReference type="SUPFAM" id="SSF57667">
    <property type="entry name" value="beta-beta-alpha zinc fingers"/>
    <property type="match status" value="1"/>
</dbReference>
<keyword evidence="8" id="KW-0507">mRNA processing</keyword>
<dbReference type="OMA" id="KQPPDAQ"/>
<dbReference type="Gene3D" id="3.30.160.60">
    <property type="entry name" value="Classic Zinc Finger"/>
    <property type="match status" value="1"/>
</dbReference>
<dbReference type="InParanoid" id="F7BK78"/>
<keyword evidence="16" id="KW-0508">mRNA splicing</keyword>
<dbReference type="GO" id="GO:0043066">
    <property type="term" value="P:negative regulation of apoptotic process"/>
    <property type="evidence" value="ECO:0007669"/>
    <property type="project" value="Ensembl"/>
</dbReference>
<keyword evidence="6" id="KW-0597">Phosphoprotein</keyword>
<dbReference type="InterPro" id="IPR040050">
    <property type="entry name" value="ZNF830-like"/>
</dbReference>
<evidence type="ECO:0000256" key="17">
    <source>
        <dbReference type="ARBA" id="ARBA00023242"/>
    </source>
</evidence>